<feature type="transmembrane region" description="Helical" evidence="6">
    <location>
        <begin position="134"/>
        <end position="155"/>
    </location>
</feature>
<evidence type="ECO:0000313" key="9">
    <source>
        <dbReference type="Proteomes" id="UP001623232"/>
    </source>
</evidence>
<keyword evidence="5 6" id="KW-0472">Membrane</keyword>
<dbReference type="EMBL" id="CP123584">
    <property type="protein sequence ID" value="WZK90422.1"/>
    <property type="molecule type" value="Genomic_DNA"/>
</dbReference>
<dbReference type="SUPFAM" id="SSF103481">
    <property type="entry name" value="Multidrug resistance efflux transporter EmrE"/>
    <property type="match status" value="2"/>
</dbReference>
<dbReference type="Pfam" id="PF00892">
    <property type="entry name" value="EamA"/>
    <property type="match status" value="2"/>
</dbReference>
<feature type="transmembrane region" description="Helical" evidence="6">
    <location>
        <begin position="161"/>
        <end position="179"/>
    </location>
</feature>
<comment type="subcellular location">
    <subcellularLocation>
        <location evidence="1">Membrane</location>
        <topology evidence="1">Multi-pass membrane protein</topology>
    </subcellularLocation>
</comment>
<feature type="transmembrane region" description="Helical" evidence="6">
    <location>
        <begin position="279"/>
        <end position="303"/>
    </location>
</feature>
<feature type="transmembrane region" description="Helical" evidence="6">
    <location>
        <begin position="252"/>
        <end position="273"/>
    </location>
</feature>
<dbReference type="PANTHER" id="PTHR32322">
    <property type="entry name" value="INNER MEMBRANE TRANSPORTER"/>
    <property type="match status" value="1"/>
</dbReference>
<evidence type="ECO:0000256" key="3">
    <source>
        <dbReference type="ARBA" id="ARBA00022692"/>
    </source>
</evidence>
<evidence type="ECO:0000256" key="6">
    <source>
        <dbReference type="SAM" id="Phobius"/>
    </source>
</evidence>
<keyword evidence="9" id="KW-1185">Reference proteome</keyword>
<feature type="transmembrane region" description="Helical" evidence="6">
    <location>
        <begin position="12"/>
        <end position="33"/>
    </location>
</feature>
<feature type="transmembrane region" description="Helical" evidence="6">
    <location>
        <begin position="101"/>
        <end position="122"/>
    </location>
</feature>
<keyword evidence="4 6" id="KW-1133">Transmembrane helix</keyword>
<evidence type="ECO:0000256" key="2">
    <source>
        <dbReference type="ARBA" id="ARBA00007362"/>
    </source>
</evidence>
<organism evidence="8 9">
    <name type="scientific">Aliisedimentitalea scapharcae</name>
    <dbReference type="NCBI Taxonomy" id="1524259"/>
    <lineage>
        <taxon>Bacteria</taxon>
        <taxon>Pseudomonadati</taxon>
        <taxon>Pseudomonadota</taxon>
        <taxon>Alphaproteobacteria</taxon>
        <taxon>Rhodobacterales</taxon>
        <taxon>Roseobacteraceae</taxon>
        <taxon>Aliisedimentitalea</taxon>
    </lineage>
</organism>
<reference evidence="8 9" key="1">
    <citation type="submission" date="2023-04" db="EMBL/GenBank/DDBJ databases">
        <title>Complete genome sequence of Alisedimentitalea scapharcae.</title>
        <authorList>
            <person name="Rong J.-C."/>
            <person name="Yi M.-L."/>
            <person name="Zhao Q."/>
        </authorList>
    </citation>
    <scope>NUCLEOTIDE SEQUENCE [LARGE SCALE GENOMIC DNA]</scope>
    <source>
        <strain evidence="8 9">KCTC 42119</strain>
    </source>
</reference>
<keyword evidence="3 6" id="KW-0812">Transmembrane</keyword>
<dbReference type="Proteomes" id="UP001623232">
    <property type="component" value="Chromosome"/>
</dbReference>
<evidence type="ECO:0000313" key="8">
    <source>
        <dbReference type="EMBL" id="WZK90422.1"/>
    </source>
</evidence>
<gene>
    <name evidence="8" type="ORF">QEZ52_07730</name>
</gene>
<evidence type="ECO:0000256" key="4">
    <source>
        <dbReference type="ARBA" id="ARBA00022989"/>
    </source>
</evidence>
<dbReference type="RefSeq" id="WP_406649132.1">
    <property type="nucleotide sequence ID" value="NZ_CP123584.1"/>
</dbReference>
<comment type="similarity">
    <text evidence="2">Belongs to the EamA transporter family.</text>
</comment>
<dbReference type="InterPro" id="IPR000620">
    <property type="entry name" value="EamA_dom"/>
</dbReference>
<feature type="transmembrane region" description="Helical" evidence="6">
    <location>
        <begin position="222"/>
        <end position="240"/>
    </location>
</feature>
<protein>
    <submittedName>
        <fullName evidence="8">EamA family transporter</fullName>
    </submittedName>
</protein>
<feature type="domain" description="EamA" evidence="7">
    <location>
        <begin position="163"/>
        <end position="293"/>
    </location>
</feature>
<dbReference type="PANTHER" id="PTHR32322:SF2">
    <property type="entry name" value="EAMA DOMAIN-CONTAINING PROTEIN"/>
    <property type="match status" value="1"/>
</dbReference>
<evidence type="ECO:0000256" key="1">
    <source>
        <dbReference type="ARBA" id="ARBA00004141"/>
    </source>
</evidence>
<name>A0ABZ2XYR4_9RHOB</name>
<evidence type="ECO:0000256" key="5">
    <source>
        <dbReference type="ARBA" id="ARBA00023136"/>
    </source>
</evidence>
<feature type="transmembrane region" description="Helical" evidence="6">
    <location>
        <begin position="191"/>
        <end position="210"/>
    </location>
</feature>
<dbReference type="InterPro" id="IPR037185">
    <property type="entry name" value="EmrE-like"/>
</dbReference>
<feature type="transmembrane region" description="Helical" evidence="6">
    <location>
        <begin position="39"/>
        <end position="57"/>
    </location>
</feature>
<sequence length="306" mass="32523">MSQTPEITSKSWIMLLILGVTWGGTFLVIEIALRGLPPFWVAACRIVFAAVLTCAFWQWRGGRLFAEPLRTSQKISLWVIGLLSSALPFILLSWGQQYVTSGFAGVSMASVALMVLPLSHFLIPGERLTLRRTIGSAIGFGGVSLLIGGQAFHSSGADMELAGRLACVSAAGCYALSSVMMRRLPAVDSVGLTAVLLLIGAVVVLPAALIQEGIPPMPSSETLWAVLFLGLVPTAGANLIRVTLVRTAGPVFMSLVNYQVPMWSILLGALILNEPLPGSLIWALGLILIGLALSQFGALARLFRRA</sequence>
<feature type="transmembrane region" description="Helical" evidence="6">
    <location>
        <begin position="77"/>
        <end position="95"/>
    </location>
</feature>
<proteinExistence type="inferred from homology"/>
<feature type="domain" description="EamA" evidence="7">
    <location>
        <begin position="13"/>
        <end position="147"/>
    </location>
</feature>
<accession>A0ABZ2XYR4</accession>
<evidence type="ECO:0000259" key="7">
    <source>
        <dbReference type="Pfam" id="PF00892"/>
    </source>
</evidence>
<dbReference type="InterPro" id="IPR050638">
    <property type="entry name" value="AA-Vitamin_Transporters"/>
</dbReference>